<dbReference type="Pfam" id="PF13649">
    <property type="entry name" value="Methyltransf_25"/>
    <property type="match status" value="1"/>
</dbReference>
<accession>A0A225AF32</accession>
<organism evidence="2 3">
    <name type="scientific">Talaromyces atroroseus</name>
    <dbReference type="NCBI Taxonomy" id="1441469"/>
    <lineage>
        <taxon>Eukaryota</taxon>
        <taxon>Fungi</taxon>
        <taxon>Dikarya</taxon>
        <taxon>Ascomycota</taxon>
        <taxon>Pezizomycotina</taxon>
        <taxon>Eurotiomycetes</taxon>
        <taxon>Eurotiomycetidae</taxon>
        <taxon>Eurotiales</taxon>
        <taxon>Trichocomaceae</taxon>
        <taxon>Talaromyces</taxon>
        <taxon>Talaromyces sect. Trachyspermi</taxon>
    </lineage>
</organism>
<keyword evidence="3" id="KW-1185">Reference proteome</keyword>
<dbReference type="RefSeq" id="XP_020116775.1">
    <property type="nucleotide sequence ID" value="XM_020263205.1"/>
</dbReference>
<dbReference type="SUPFAM" id="SSF53335">
    <property type="entry name" value="S-adenosyl-L-methionine-dependent methyltransferases"/>
    <property type="match status" value="1"/>
</dbReference>
<evidence type="ECO:0000259" key="1">
    <source>
        <dbReference type="Pfam" id="PF13649"/>
    </source>
</evidence>
<dbReference type="OrthoDB" id="4221597at2759"/>
<evidence type="ECO:0000313" key="3">
    <source>
        <dbReference type="Proteomes" id="UP000214365"/>
    </source>
</evidence>
<protein>
    <recommendedName>
        <fullName evidence="1">Methyltransferase domain-containing protein</fullName>
    </recommendedName>
</protein>
<gene>
    <name evidence="2" type="ORF">UA08_08297</name>
</gene>
<sequence length="366" mass="40719">MNVTSTQDTYRGPRHQGEYDRLKTQHELVKTAMHGKLLYSPVDLKQEHLRVLDSATAEGTWLIDLAQNVSSNATLIGTDIAPQHFTLDAERPDNVQLLTHSIFDHWPEEFQNSFDVVHQRFVLTVCSNETALDATKKLFACVKPGGCIELHEGDMLSIQEGPKHPAFTKFRDTMVNAWAAIGNQPNPGKFLVPWLEQAGAIDIQHESQTIAIGAAAEDKEQGERAVRVMLYLLEGMKKLLAGTLKSQSLLTTWLFLNILCKSSITNLVINLCRMMILRLKKMLWLLCPLRPVASPYEDSCAPKDAGQEPKCISVTLHSYKQVPVDKHLLTIHEGISTCEQNTGSHLVGSVKQGAGYCMIAHSDLSQ</sequence>
<dbReference type="AlphaFoldDB" id="A0A225AF32"/>
<proteinExistence type="predicted"/>
<reference evidence="2 3" key="1">
    <citation type="submission" date="2015-06" db="EMBL/GenBank/DDBJ databases">
        <title>Talaromyces atroroseus IBT 11181 draft genome.</title>
        <authorList>
            <person name="Rasmussen K.B."/>
            <person name="Rasmussen S."/>
            <person name="Petersen B."/>
            <person name="Sicheritz-Ponten T."/>
            <person name="Mortensen U.H."/>
            <person name="Thrane U."/>
        </authorList>
    </citation>
    <scope>NUCLEOTIDE SEQUENCE [LARGE SCALE GENOMIC DNA]</scope>
    <source>
        <strain evidence="2 3">IBT 11181</strain>
    </source>
</reference>
<comment type="caution">
    <text evidence="2">The sequence shown here is derived from an EMBL/GenBank/DDBJ whole genome shotgun (WGS) entry which is preliminary data.</text>
</comment>
<evidence type="ECO:0000313" key="2">
    <source>
        <dbReference type="EMBL" id="OKL56654.1"/>
    </source>
</evidence>
<feature type="domain" description="Methyltransferase" evidence="1">
    <location>
        <begin position="51"/>
        <end position="146"/>
    </location>
</feature>
<dbReference type="Proteomes" id="UP000214365">
    <property type="component" value="Unassembled WGS sequence"/>
</dbReference>
<name>A0A225AF32_TALAT</name>
<dbReference type="STRING" id="1441469.A0A225AF32"/>
<dbReference type="InterPro" id="IPR041698">
    <property type="entry name" value="Methyltransf_25"/>
</dbReference>
<dbReference type="EMBL" id="LFMY01000014">
    <property type="protein sequence ID" value="OKL56654.1"/>
    <property type="molecule type" value="Genomic_DNA"/>
</dbReference>
<dbReference type="Gene3D" id="3.40.50.150">
    <property type="entry name" value="Vaccinia Virus protein VP39"/>
    <property type="match status" value="1"/>
</dbReference>
<dbReference type="GeneID" id="31008053"/>
<dbReference type="InterPro" id="IPR029063">
    <property type="entry name" value="SAM-dependent_MTases_sf"/>
</dbReference>